<evidence type="ECO:0000259" key="2">
    <source>
        <dbReference type="Pfam" id="PF01882"/>
    </source>
</evidence>
<keyword evidence="4" id="KW-1185">Reference proteome</keyword>
<feature type="region of interest" description="Disordered" evidence="1">
    <location>
        <begin position="193"/>
        <end position="215"/>
    </location>
</feature>
<dbReference type="Pfam" id="PF01882">
    <property type="entry name" value="DUF58"/>
    <property type="match status" value="1"/>
</dbReference>
<feature type="compositionally biased region" description="Gly residues" evidence="1">
    <location>
        <begin position="197"/>
        <end position="213"/>
    </location>
</feature>
<organism evidence="3 4">
    <name type="scientific">Paenibacillus herberti</name>
    <dbReference type="NCBI Taxonomy" id="1619309"/>
    <lineage>
        <taxon>Bacteria</taxon>
        <taxon>Bacillati</taxon>
        <taxon>Bacillota</taxon>
        <taxon>Bacilli</taxon>
        <taxon>Bacillales</taxon>
        <taxon>Paenibacillaceae</taxon>
        <taxon>Paenibacillus</taxon>
    </lineage>
</organism>
<feature type="domain" description="DUF58" evidence="2">
    <location>
        <begin position="217"/>
        <end position="326"/>
    </location>
</feature>
<protein>
    <recommendedName>
        <fullName evidence="2">DUF58 domain-containing protein</fullName>
    </recommendedName>
</protein>
<evidence type="ECO:0000313" key="3">
    <source>
        <dbReference type="EMBL" id="OXM13989.1"/>
    </source>
</evidence>
<dbReference type="AlphaFoldDB" id="A0A229NWH3"/>
<reference evidence="3 4" key="1">
    <citation type="submission" date="2017-07" db="EMBL/GenBank/DDBJ databases">
        <title>Paenibacillus herberti R33 genome sequencing and assembly.</title>
        <authorList>
            <person name="Su W."/>
        </authorList>
    </citation>
    <scope>NUCLEOTIDE SEQUENCE [LARGE SCALE GENOMIC DNA]</scope>
    <source>
        <strain evidence="3 4">R33</strain>
    </source>
</reference>
<dbReference type="PANTHER" id="PTHR34351:SF2">
    <property type="entry name" value="DUF58 DOMAIN-CONTAINING PROTEIN"/>
    <property type="match status" value="1"/>
</dbReference>
<dbReference type="PANTHER" id="PTHR34351">
    <property type="entry name" value="SLR1927 PROTEIN-RELATED"/>
    <property type="match status" value="1"/>
</dbReference>
<comment type="caution">
    <text evidence="3">The sequence shown here is derived from an EMBL/GenBank/DDBJ whole genome shotgun (WGS) entry which is preliminary data.</text>
</comment>
<dbReference type="InterPro" id="IPR002881">
    <property type="entry name" value="DUF58"/>
</dbReference>
<accession>A0A229NWH3</accession>
<proteinExistence type="predicted"/>
<evidence type="ECO:0000313" key="4">
    <source>
        <dbReference type="Proteomes" id="UP000215145"/>
    </source>
</evidence>
<dbReference type="OrthoDB" id="140416at2"/>
<dbReference type="RefSeq" id="WP_089524812.1">
    <property type="nucleotide sequence ID" value="NZ_NMUQ01000002.1"/>
</dbReference>
<evidence type="ECO:0000256" key="1">
    <source>
        <dbReference type="SAM" id="MobiDB-lite"/>
    </source>
</evidence>
<gene>
    <name evidence="3" type="ORF">CGZ75_13365</name>
</gene>
<dbReference type="Proteomes" id="UP000215145">
    <property type="component" value="Unassembled WGS sequence"/>
</dbReference>
<name>A0A229NWH3_9BACL</name>
<sequence length="436" mass="46604">MKAGDAAGLPRTRRTALVLLAALFGAALFAVLLRGTALDWFLAGLPAAVLAMACLPKLWAAAGGLSVERVLEPGGKEGELSVRLIFHGRWMPPLLLVQVREQLENLAAAERKPLVLTRWLLPWLSKEWTAHYRVSGLGRGVYQFAPATVVVTDPLGLACGMLKLAAPGSFTVLPQPEETGVFRALSMSEKKASEPGGFAGEGGGKSAGRGGAGPLNRIYREGDSLRRIDWRLAAKGRGLHTRLDEHGASPVMLVLLDLDQRSYRETGADGQLDACAGLAARALMDAGANGCTVRLQAGAEAEVKVAPGDSRAARTAALLLARAVPAPGAGAAESLERLLLGKQLTVGSRIVILTAGWDIKLWEQLADLSRAARCGLELHVPIRSTLPLQARQEREQWAKKSGVSLAWFSLDASRRQGWKGRLSIREEDGHGWQAWS</sequence>
<dbReference type="EMBL" id="NMUQ01000002">
    <property type="protein sequence ID" value="OXM13989.1"/>
    <property type="molecule type" value="Genomic_DNA"/>
</dbReference>